<dbReference type="Gene3D" id="1.10.10.10">
    <property type="entry name" value="Winged helix-like DNA-binding domain superfamily/Winged helix DNA-binding domain"/>
    <property type="match status" value="1"/>
</dbReference>
<dbReference type="InterPro" id="IPR000591">
    <property type="entry name" value="DEP_dom"/>
</dbReference>
<dbReference type="PANTHER" id="PTHR13179">
    <property type="entry name" value="DEP DOMAIN CONTAINING PROTEIN 5"/>
    <property type="match status" value="1"/>
</dbReference>
<dbReference type="PROSITE" id="PS50186">
    <property type="entry name" value="DEP"/>
    <property type="match status" value="1"/>
</dbReference>
<protein>
    <submittedName>
        <fullName evidence="2">Uncharacterized protein</fullName>
    </submittedName>
</protein>
<dbReference type="AlphaFoldDB" id="A0A7R8W9U3"/>
<feature type="region of interest" description="Disordered" evidence="1">
    <location>
        <begin position="207"/>
        <end position="229"/>
    </location>
</feature>
<dbReference type="OrthoDB" id="39497at2759"/>
<dbReference type="GO" id="GO:0005765">
    <property type="term" value="C:lysosomal membrane"/>
    <property type="evidence" value="ECO:0007669"/>
    <property type="project" value="TreeGrafter"/>
</dbReference>
<dbReference type="Pfam" id="PF00610">
    <property type="entry name" value="DEP"/>
    <property type="match status" value="1"/>
</dbReference>
<feature type="compositionally biased region" description="Polar residues" evidence="1">
    <location>
        <begin position="443"/>
        <end position="458"/>
    </location>
</feature>
<name>A0A7R8W9U3_9CRUS</name>
<feature type="compositionally biased region" description="Low complexity" evidence="1">
    <location>
        <begin position="642"/>
        <end position="662"/>
    </location>
</feature>
<dbReference type="PANTHER" id="PTHR13179:SF8">
    <property type="entry name" value="GATOR COMPLEX PROTEIN DEPDC5"/>
    <property type="match status" value="1"/>
</dbReference>
<evidence type="ECO:0000256" key="1">
    <source>
        <dbReference type="SAM" id="MobiDB-lite"/>
    </source>
</evidence>
<dbReference type="EMBL" id="OB660484">
    <property type="protein sequence ID" value="CAD7225016.1"/>
    <property type="molecule type" value="Genomic_DNA"/>
</dbReference>
<feature type="region of interest" description="Disordered" evidence="1">
    <location>
        <begin position="770"/>
        <end position="793"/>
    </location>
</feature>
<reference evidence="2" key="1">
    <citation type="submission" date="2020-11" db="EMBL/GenBank/DDBJ databases">
        <authorList>
            <person name="Tran Van P."/>
        </authorList>
    </citation>
    <scope>NUCLEOTIDE SEQUENCE</scope>
</reference>
<dbReference type="Pfam" id="PF19418">
    <property type="entry name" value="DEPDC5_CTD"/>
    <property type="match status" value="1"/>
</dbReference>
<organism evidence="2">
    <name type="scientific">Cyprideis torosa</name>
    <dbReference type="NCBI Taxonomy" id="163714"/>
    <lineage>
        <taxon>Eukaryota</taxon>
        <taxon>Metazoa</taxon>
        <taxon>Ecdysozoa</taxon>
        <taxon>Arthropoda</taxon>
        <taxon>Crustacea</taxon>
        <taxon>Oligostraca</taxon>
        <taxon>Ostracoda</taxon>
        <taxon>Podocopa</taxon>
        <taxon>Podocopida</taxon>
        <taxon>Cytherocopina</taxon>
        <taxon>Cytheroidea</taxon>
        <taxon>Cytherideidae</taxon>
        <taxon>Cyprideis</taxon>
    </lineage>
</organism>
<accession>A0A7R8W9U3</accession>
<dbReference type="GO" id="GO:0034198">
    <property type="term" value="P:cellular response to amino acid starvation"/>
    <property type="evidence" value="ECO:0007669"/>
    <property type="project" value="TreeGrafter"/>
</dbReference>
<dbReference type="GO" id="GO:1904262">
    <property type="term" value="P:negative regulation of TORC1 signaling"/>
    <property type="evidence" value="ECO:0007669"/>
    <property type="project" value="TreeGrafter"/>
</dbReference>
<feature type="compositionally biased region" description="Polar residues" evidence="1">
    <location>
        <begin position="770"/>
        <end position="779"/>
    </location>
</feature>
<dbReference type="InterPro" id="IPR036390">
    <property type="entry name" value="WH_DNA-bd_sf"/>
</dbReference>
<sequence length="1229" mass="138371">MEVDADSDNVDVEIQTRISTLADSGQGSGCRKNSASVNLTRQLSHPELYDPLASSDIPVAKVNSCAEHWHHRRCHHSGGSDGVGSAGATPAALIPAQAALIPASCPMPAGTPSSPSTMPIFIPNSRRPKGANQDGISTSFGALNLETQMKQRGASAEGASSLGKSAPDSKHQVQHQGPMFKETTMGMVGRRTSGVCSWSIRGRNSMGMYSGTDGQRRSRSLINPFDPSHIKTRITPNRKRWTHIFPKGQDGYLHQIHVHLPDSDSSLNGEGKRHSQRKEDLGDNKVSYVWEVTGQEAGQQVWSADMTTGVDWKSLTIPACLPITTDYFPDKQSLKNDFVISEYPISGSPEALFVPLDRRKYEHWKMLAVDQVFWEFIAQRLQQGFQMMTFFSSKGFQMMTFFSSKGFQMIVFEDDETPATALLPASSLANASAQTIVPLDRGSPSSSPTCHVPTNGTPENGEKKKRLPSDRPLLADEKGDEEKVVFLSIGRHPYPQLNWHYKYRFLSPQADIFEVADTHFKTEQLDLYRWNYLDNYICFRGDKDYPLSEDLKYWRVNLLVLPVDKRNKSIGVGDRCDVYSWGTTAEELNSQSEKFLKFVEVVLNRLRRQSQDKQRSALYASGGRERPRLRSHGTKSGALNEGSLDGDSNSSSNSCGNGLNDSQGRDTGPAPLCANSPADELLDAMTHPEKGVRIIPLQFGLPPSTFVSADAIAWARQRVEGISTVAQAVELLQHLVRNKLICHASGDRKFPFLNGFFLYTFLWEHNGQPNDEGNVSSQAKGDGQGVQDTEGEDSFWWKESWEEDEQQGRARNYQEYKEEENKQMVQGEHSGMEAENLRRSQETGQEMQMNGQERWFDSSKDLDPLYTQDLPQFQQDWIEVEMIQPRSPPAGHAFLASEVTQDMFMWTPGVAYKHVDMEADINQKSDRIEWAHCKYQRHFRANFSYDLMPYWMTSTGPIIGELILNGWGRKAPNYNYHLVPRPFSFTGDPLRGTIFVPLDTKFLKGSTGFLFADYPPETWELRTFLFLESILRNFGFIPASLDSGDPERNNQPLYVHLSGNAFVRIPHAPTFLLEPRHHQGEDSTIDVRGDVESYWIAAKEFNERRLGFWWIWNHLISKRWRMHTGDDAFQRHLLDDFKAFCCDQNRPAVLKNKVEWLHLALTTSSSDNSSVVEWLQLGLTTSSSDNSSVVEWLHLALTTSSSDNSSVVECLQLALTTSSSNTFSVVEWA</sequence>
<dbReference type="InterPro" id="IPR036388">
    <property type="entry name" value="WH-like_DNA-bd_sf"/>
</dbReference>
<gene>
    <name evidence="2" type="ORF">CTOB1V02_LOCUS2965</name>
</gene>
<dbReference type="InterPro" id="IPR027244">
    <property type="entry name" value="IML1"/>
</dbReference>
<dbReference type="SUPFAM" id="SSF46785">
    <property type="entry name" value="Winged helix' DNA-binding domain"/>
    <property type="match status" value="1"/>
</dbReference>
<feature type="region of interest" description="Disordered" evidence="1">
    <location>
        <begin position="438"/>
        <end position="474"/>
    </location>
</feature>
<proteinExistence type="predicted"/>
<dbReference type="GO" id="GO:0035556">
    <property type="term" value="P:intracellular signal transduction"/>
    <property type="evidence" value="ECO:0007669"/>
    <property type="project" value="InterPro"/>
</dbReference>
<dbReference type="SMART" id="SM00049">
    <property type="entry name" value="DEP"/>
    <property type="match status" value="1"/>
</dbReference>
<dbReference type="GO" id="GO:0005096">
    <property type="term" value="F:GTPase activator activity"/>
    <property type="evidence" value="ECO:0007669"/>
    <property type="project" value="InterPro"/>
</dbReference>
<dbReference type="InterPro" id="IPR045838">
    <property type="entry name" value="DEPDC5_CTD"/>
</dbReference>
<feature type="region of interest" description="Disordered" evidence="1">
    <location>
        <begin position="614"/>
        <end position="676"/>
    </location>
</feature>
<evidence type="ECO:0000313" key="2">
    <source>
        <dbReference type="EMBL" id="CAD7225016.1"/>
    </source>
</evidence>
<dbReference type="GO" id="GO:0010508">
    <property type="term" value="P:positive regulation of autophagy"/>
    <property type="evidence" value="ECO:0007669"/>
    <property type="project" value="TreeGrafter"/>
</dbReference>
<dbReference type="GO" id="GO:1990130">
    <property type="term" value="C:GATOR1 complex"/>
    <property type="evidence" value="ECO:0007669"/>
    <property type="project" value="TreeGrafter"/>
</dbReference>
<feature type="region of interest" description="Disordered" evidence="1">
    <location>
        <begin position="149"/>
        <end position="176"/>
    </location>
</feature>